<evidence type="ECO:0000313" key="1">
    <source>
        <dbReference type="EMBL" id="BAS88717.1"/>
    </source>
</evidence>
<dbReference type="Gramene" id="Os04t0349650-00">
    <property type="protein sequence ID" value="Os04t0349650-00"/>
    <property type="gene ID" value="Os04g0349650"/>
</dbReference>
<dbReference type="InParanoid" id="A0A0P0W907"/>
<keyword evidence="2" id="KW-1185">Reference proteome</keyword>
<proteinExistence type="predicted"/>
<reference evidence="1 2" key="3">
    <citation type="journal article" date="2013" name="Rice">
        <title>Improvement of the Oryza sativa Nipponbare reference genome using next generation sequence and optical map data.</title>
        <authorList>
            <person name="Kawahara Y."/>
            <person name="de la Bastide M."/>
            <person name="Hamilton J.P."/>
            <person name="Kanamori H."/>
            <person name="McCombie W.R."/>
            <person name="Ouyang S."/>
            <person name="Schwartz D.C."/>
            <person name="Tanaka T."/>
            <person name="Wu J."/>
            <person name="Zhou S."/>
            <person name="Childs K.L."/>
            <person name="Davidson R.M."/>
            <person name="Lin H."/>
            <person name="Quesada-Ocampo L."/>
            <person name="Vaillancourt B."/>
            <person name="Sakai H."/>
            <person name="Lee S.S."/>
            <person name="Kim J."/>
            <person name="Numa H."/>
            <person name="Itoh T."/>
            <person name="Buell C.R."/>
            <person name="Matsumoto T."/>
        </authorList>
    </citation>
    <scope>NUCLEOTIDE SEQUENCE [LARGE SCALE GENOMIC DNA]</scope>
    <source>
        <strain evidence="2">cv. Nipponbare</strain>
    </source>
</reference>
<accession>A0A0P0W907</accession>
<dbReference type="AlphaFoldDB" id="A0A0P0W907"/>
<reference evidence="1 2" key="2">
    <citation type="journal article" date="2013" name="Plant Cell Physiol.">
        <title>Rice Annotation Project Database (RAP-DB): an integrative and interactive database for rice genomics.</title>
        <authorList>
            <person name="Sakai H."/>
            <person name="Lee S.S."/>
            <person name="Tanaka T."/>
            <person name="Numa H."/>
            <person name="Kim J."/>
            <person name="Kawahara Y."/>
            <person name="Wakimoto H."/>
            <person name="Yang C.C."/>
            <person name="Iwamoto M."/>
            <person name="Abe T."/>
            <person name="Yamada Y."/>
            <person name="Muto A."/>
            <person name="Inokuchi H."/>
            <person name="Ikemura T."/>
            <person name="Matsumoto T."/>
            <person name="Sasaki T."/>
            <person name="Itoh T."/>
        </authorList>
    </citation>
    <scope>NUCLEOTIDE SEQUENCE [LARGE SCALE GENOMIC DNA]</scope>
    <source>
        <strain evidence="2">cv. Nipponbare</strain>
    </source>
</reference>
<dbReference type="EMBL" id="AP014960">
    <property type="protein sequence ID" value="BAS88717.1"/>
    <property type="molecule type" value="Genomic_DNA"/>
</dbReference>
<sequence length="128" mass="14813">MITTTLDQTAVNSLTRWYTNINHVVEFVQSIIQPANSAKRRYHGCKCDSVRDHSFVLHVFKYKHSLIHHPTTSICINQYVEKTVVRYNTFRYHQINEAIHVGKATFSSIPMKQGRVGDNVRFGALQNH</sequence>
<protein>
    <submittedName>
        <fullName evidence="1">Os04g0349650 protein</fullName>
    </submittedName>
</protein>
<evidence type="ECO:0000313" key="2">
    <source>
        <dbReference type="Proteomes" id="UP000059680"/>
    </source>
</evidence>
<dbReference type="PaxDb" id="39947-A0A0P0W907"/>
<gene>
    <name evidence="1" type="ordered locus">Os04g0349650</name>
    <name evidence="1" type="ORF">OSNPB_040349650</name>
</gene>
<name>A0A0P0W907_ORYSJ</name>
<dbReference type="Proteomes" id="UP000059680">
    <property type="component" value="Chromosome 4"/>
</dbReference>
<reference evidence="2" key="1">
    <citation type="journal article" date="2005" name="Nature">
        <title>The map-based sequence of the rice genome.</title>
        <authorList>
            <consortium name="International rice genome sequencing project (IRGSP)"/>
            <person name="Matsumoto T."/>
            <person name="Wu J."/>
            <person name="Kanamori H."/>
            <person name="Katayose Y."/>
            <person name="Fujisawa M."/>
            <person name="Namiki N."/>
            <person name="Mizuno H."/>
            <person name="Yamamoto K."/>
            <person name="Antonio B.A."/>
            <person name="Baba T."/>
            <person name="Sakata K."/>
            <person name="Nagamura Y."/>
            <person name="Aoki H."/>
            <person name="Arikawa K."/>
            <person name="Arita K."/>
            <person name="Bito T."/>
            <person name="Chiden Y."/>
            <person name="Fujitsuka N."/>
            <person name="Fukunaka R."/>
            <person name="Hamada M."/>
            <person name="Harada C."/>
            <person name="Hayashi A."/>
            <person name="Hijishita S."/>
            <person name="Honda M."/>
            <person name="Hosokawa S."/>
            <person name="Ichikawa Y."/>
            <person name="Idonuma A."/>
            <person name="Iijima M."/>
            <person name="Ikeda M."/>
            <person name="Ikeno M."/>
            <person name="Ito K."/>
            <person name="Ito S."/>
            <person name="Ito T."/>
            <person name="Ito Y."/>
            <person name="Ito Y."/>
            <person name="Iwabuchi A."/>
            <person name="Kamiya K."/>
            <person name="Karasawa W."/>
            <person name="Kurita K."/>
            <person name="Katagiri S."/>
            <person name="Kikuta A."/>
            <person name="Kobayashi H."/>
            <person name="Kobayashi N."/>
            <person name="Machita K."/>
            <person name="Maehara T."/>
            <person name="Masukawa M."/>
            <person name="Mizubayashi T."/>
            <person name="Mukai Y."/>
            <person name="Nagasaki H."/>
            <person name="Nagata Y."/>
            <person name="Naito S."/>
            <person name="Nakashima M."/>
            <person name="Nakama Y."/>
            <person name="Nakamichi Y."/>
            <person name="Nakamura M."/>
            <person name="Meguro A."/>
            <person name="Negishi M."/>
            <person name="Ohta I."/>
            <person name="Ohta T."/>
            <person name="Okamoto M."/>
            <person name="Ono N."/>
            <person name="Saji S."/>
            <person name="Sakaguchi M."/>
            <person name="Sakai K."/>
            <person name="Shibata M."/>
            <person name="Shimokawa T."/>
            <person name="Song J."/>
            <person name="Takazaki Y."/>
            <person name="Terasawa K."/>
            <person name="Tsugane M."/>
            <person name="Tsuji K."/>
            <person name="Ueda S."/>
            <person name="Waki K."/>
            <person name="Yamagata H."/>
            <person name="Yamamoto M."/>
            <person name="Yamamoto S."/>
            <person name="Yamane H."/>
            <person name="Yoshiki S."/>
            <person name="Yoshihara R."/>
            <person name="Yukawa K."/>
            <person name="Zhong H."/>
            <person name="Yano M."/>
            <person name="Yuan Q."/>
            <person name="Ouyang S."/>
            <person name="Liu J."/>
            <person name="Jones K.M."/>
            <person name="Gansberger K."/>
            <person name="Moffat K."/>
            <person name="Hill J."/>
            <person name="Bera J."/>
            <person name="Fadrosh D."/>
            <person name="Jin S."/>
            <person name="Johri S."/>
            <person name="Kim M."/>
            <person name="Overton L."/>
            <person name="Reardon M."/>
            <person name="Tsitrin T."/>
            <person name="Vuong H."/>
            <person name="Weaver B."/>
            <person name="Ciecko A."/>
            <person name="Tallon L."/>
            <person name="Jackson J."/>
            <person name="Pai G."/>
            <person name="Aken S.V."/>
            <person name="Utterback T."/>
            <person name="Reidmuller S."/>
            <person name="Feldblyum T."/>
            <person name="Hsiao J."/>
            <person name="Zismann V."/>
            <person name="Iobst S."/>
            <person name="de Vazeille A.R."/>
            <person name="Buell C.R."/>
            <person name="Ying K."/>
            <person name="Li Y."/>
            <person name="Lu T."/>
            <person name="Huang Y."/>
            <person name="Zhao Q."/>
            <person name="Feng Q."/>
            <person name="Zhang L."/>
            <person name="Zhu J."/>
            <person name="Weng Q."/>
            <person name="Mu J."/>
            <person name="Lu Y."/>
            <person name="Fan D."/>
            <person name="Liu Y."/>
            <person name="Guan J."/>
            <person name="Zhang Y."/>
            <person name="Yu S."/>
            <person name="Liu X."/>
            <person name="Zhang Y."/>
            <person name="Hong G."/>
            <person name="Han B."/>
            <person name="Choisne N."/>
            <person name="Demange N."/>
            <person name="Orjeda G."/>
            <person name="Samain S."/>
            <person name="Cattolico L."/>
            <person name="Pelletier E."/>
            <person name="Couloux A."/>
            <person name="Segurens B."/>
            <person name="Wincker P."/>
            <person name="D'Hont A."/>
            <person name="Scarpelli C."/>
            <person name="Weissenbach J."/>
            <person name="Salanoubat M."/>
            <person name="Quetier F."/>
            <person name="Yu Y."/>
            <person name="Kim H.R."/>
            <person name="Rambo T."/>
            <person name="Currie J."/>
            <person name="Collura K."/>
            <person name="Luo M."/>
            <person name="Yang T."/>
            <person name="Ammiraju J.S.S."/>
            <person name="Engler F."/>
            <person name="Soderlund C."/>
            <person name="Wing R.A."/>
            <person name="Palmer L.E."/>
            <person name="de la Bastide M."/>
            <person name="Spiegel L."/>
            <person name="Nascimento L."/>
            <person name="Zutavern T."/>
            <person name="O'Shaughnessy A."/>
            <person name="Dike S."/>
            <person name="Dedhia N."/>
            <person name="Preston R."/>
            <person name="Balija V."/>
            <person name="McCombie W.R."/>
            <person name="Chow T."/>
            <person name="Chen H."/>
            <person name="Chung M."/>
            <person name="Chen C."/>
            <person name="Shaw J."/>
            <person name="Wu H."/>
            <person name="Hsiao K."/>
            <person name="Chao Y."/>
            <person name="Chu M."/>
            <person name="Cheng C."/>
            <person name="Hour A."/>
            <person name="Lee P."/>
            <person name="Lin S."/>
            <person name="Lin Y."/>
            <person name="Liou J."/>
            <person name="Liu S."/>
            <person name="Hsing Y."/>
            <person name="Raghuvanshi S."/>
            <person name="Mohanty A."/>
            <person name="Bharti A.K."/>
            <person name="Gaur A."/>
            <person name="Gupta V."/>
            <person name="Kumar D."/>
            <person name="Ravi V."/>
            <person name="Vij S."/>
            <person name="Kapur A."/>
            <person name="Khurana P."/>
            <person name="Khurana P."/>
            <person name="Khurana J.P."/>
            <person name="Tyagi A.K."/>
            <person name="Gaikwad K."/>
            <person name="Singh A."/>
            <person name="Dalal V."/>
            <person name="Srivastava S."/>
            <person name="Dixit A."/>
            <person name="Pal A.K."/>
            <person name="Ghazi I.A."/>
            <person name="Yadav M."/>
            <person name="Pandit A."/>
            <person name="Bhargava A."/>
            <person name="Sureshbabu K."/>
            <person name="Batra K."/>
            <person name="Sharma T.R."/>
            <person name="Mohapatra T."/>
            <person name="Singh N.K."/>
            <person name="Messing J."/>
            <person name="Nelson A.B."/>
            <person name="Fuks G."/>
            <person name="Kavchok S."/>
            <person name="Keizer G."/>
            <person name="Linton E."/>
            <person name="Llaca V."/>
            <person name="Song R."/>
            <person name="Tanyolac B."/>
            <person name="Young S."/>
            <person name="Ho-Il K."/>
            <person name="Hahn J.H."/>
            <person name="Sangsakoo G."/>
            <person name="Vanavichit A."/>
            <person name="de Mattos Luiz.A.T."/>
            <person name="Zimmer P.D."/>
            <person name="Malone G."/>
            <person name="Dellagostin O."/>
            <person name="de Oliveira A.C."/>
            <person name="Bevan M."/>
            <person name="Bancroft I."/>
            <person name="Minx P."/>
            <person name="Cordum H."/>
            <person name="Wilson R."/>
            <person name="Cheng Z."/>
            <person name="Jin W."/>
            <person name="Jiang J."/>
            <person name="Leong S.A."/>
            <person name="Iwama H."/>
            <person name="Gojobori T."/>
            <person name="Itoh T."/>
            <person name="Niimura Y."/>
            <person name="Fujii Y."/>
            <person name="Habara T."/>
            <person name="Sakai H."/>
            <person name="Sato Y."/>
            <person name="Wilson G."/>
            <person name="Kumar K."/>
            <person name="McCouch S."/>
            <person name="Juretic N."/>
            <person name="Hoen D."/>
            <person name="Wright S."/>
            <person name="Bruskiewich R."/>
            <person name="Bureau T."/>
            <person name="Miyao A."/>
            <person name="Hirochika H."/>
            <person name="Nishikawa T."/>
            <person name="Kadowaki K."/>
            <person name="Sugiura M."/>
            <person name="Burr B."/>
            <person name="Sasaki T."/>
        </authorList>
    </citation>
    <scope>NUCLEOTIDE SEQUENCE [LARGE SCALE GENOMIC DNA]</scope>
    <source>
        <strain evidence="2">cv. Nipponbare</strain>
    </source>
</reference>
<organism evidence="1 2">
    <name type="scientific">Oryza sativa subsp. japonica</name>
    <name type="common">Rice</name>
    <dbReference type="NCBI Taxonomy" id="39947"/>
    <lineage>
        <taxon>Eukaryota</taxon>
        <taxon>Viridiplantae</taxon>
        <taxon>Streptophyta</taxon>
        <taxon>Embryophyta</taxon>
        <taxon>Tracheophyta</taxon>
        <taxon>Spermatophyta</taxon>
        <taxon>Magnoliopsida</taxon>
        <taxon>Liliopsida</taxon>
        <taxon>Poales</taxon>
        <taxon>Poaceae</taxon>
        <taxon>BOP clade</taxon>
        <taxon>Oryzoideae</taxon>
        <taxon>Oryzeae</taxon>
        <taxon>Oryzinae</taxon>
        <taxon>Oryza</taxon>
        <taxon>Oryza sativa</taxon>
    </lineage>
</organism>